<comment type="similarity">
    <text evidence="1 5">Belongs to the HisA/HisF family.</text>
</comment>
<dbReference type="SUPFAM" id="SSF51366">
    <property type="entry name" value="Ribulose-phoshate binding barrel"/>
    <property type="match status" value="1"/>
</dbReference>
<evidence type="ECO:0000313" key="6">
    <source>
        <dbReference type="EMBL" id="PLX62805.1"/>
    </source>
</evidence>
<accession>A0A2N6CZI7</accession>
<gene>
    <name evidence="6" type="ORF">C0630_04325</name>
</gene>
<proteinExistence type="inferred from homology"/>
<dbReference type="InterPro" id="IPR006062">
    <property type="entry name" value="His_biosynth"/>
</dbReference>
<evidence type="ECO:0000256" key="1">
    <source>
        <dbReference type="ARBA" id="ARBA00009667"/>
    </source>
</evidence>
<evidence type="ECO:0000256" key="3">
    <source>
        <dbReference type="ARBA" id="ARBA00023102"/>
    </source>
</evidence>
<protein>
    <submittedName>
        <fullName evidence="6">Uncharacterized protein</fullName>
    </submittedName>
</protein>
<dbReference type="InterPro" id="IPR011060">
    <property type="entry name" value="RibuloseP-bd_barrel"/>
</dbReference>
<comment type="pathway">
    <text evidence="4">Amino-acid biosynthesis.</text>
</comment>
<keyword evidence="2 5" id="KW-0028">Amino-acid biosynthesis</keyword>
<evidence type="ECO:0000313" key="7">
    <source>
        <dbReference type="Proteomes" id="UP000235015"/>
    </source>
</evidence>
<keyword evidence="3 5" id="KW-0368">Histidine biosynthesis</keyword>
<dbReference type="EMBL" id="PKUN01000003">
    <property type="protein sequence ID" value="PLX62805.1"/>
    <property type="molecule type" value="Genomic_DNA"/>
</dbReference>
<dbReference type="RefSeq" id="WP_273438001.1">
    <property type="nucleotide sequence ID" value="NZ_PKUN01000003.1"/>
</dbReference>
<organism evidence="6 7">
    <name type="scientific">Sedimenticola selenatireducens</name>
    <dbReference type="NCBI Taxonomy" id="191960"/>
    <lineage>
        <taxon>Bacteria</taxon>
        <taxon>Pseudomonadati</taxon>
        <taxon>Pseudomonadota</taxon>
        <taxon>Gammaproteobacteria</taxon>
        <taxon>Chromatiales</taxon>
        <taxon>Sedimenticolaceae</taxon>
        <taxon>Sedimenticola</taxon>
    </lineage>
</organism>
<sequence length="251" mass="27419">MSEETKLFVQYQPEAEDMQQEADAWLAGADGLVINPCGCTPERLGNLVFETALLLAGDPVRDVEWREDGERSRWICDQGLEATARLQERWPGLHWVPRLTVFKPETSYRFSGPAVGEGFSFYMPDTAAIKGWRVSDGETLLSEAVTRAAELGFDSLWLHSEAAESRGKGLDLDVLDRVRGGPLSIWLSGGVSELKYLQNLARAGGASAVVVGEALARESGMERLRQALIPRVPLQQVPIRIGQGDAPAGTV</sequence>
<dbReference type="InterPro" id="IPR013785">
    <property type="entry name" value="Aldolase_TIM"/>
</dbReference>
<dbReference type="GO" id="GO:0000105">
    <property type="term" value="P:L-histidine biosynthetic process"/>
    <property type="evidence" value="ECO:0007669"/>
    <property type="project" value="UniProtKB-KW"/>
</dbReference>
<reference evidence="6 7" key="1">
    <citation type="submission" date="2017-11" db="EMBL/GenBank/DDBJ databases">
        <title>Genome-resolved metagenomics identifies genetic mobility, metabolic interactions, and unexpected diversity in perchlorate-reducing communities.</title>
        <authorList>
            <person name="Barnum T.P."/>
            <person name="Figueroa I.A."/>
            <person name="Carlstrom C.I."/>
            <person name="Lucas L.N."/>
            <person name="Engelbrektson A.L."/>
            <person name="Coates J.D."/>
        </authorList>
    </citation>
    <scope>NUCLEOTIDE SEQUENCE [LARGE SCALE GENOMIC DNA]</scope>
    <source>
        <strain evidence="6">BM301</strain>
    </source>
</reference>
<name>A0A2N6CZI7_9GAMM</name>
<evidence type="ECO:0000256" key="5">
    <source>
        <dbReference type="RuleBase" id="RU003657"/>
    </source>
</evidence>
<comment type="caution">
    <text evidence="6">The sequence shown here is derived from an EMBL/GenBank/DDBJ whole genome shotgun (WGS) entry which is preliminary data.</text>
</comment>
<dbReference type="Proteomes" id="UP000235015">
    <property type="component" value="Unassembled WGS sequence"/>
</dbReference>
<dbReference type="AlphaFoldDB" id="A0A2N6CZI7"/>
<evidence type="ECO:0000256" key="4">
    <source>
        <dbReference type="ARBA" id="ARBA00029440"/>
    </source>
</evidence>
<dbReference type="Gene3D" id="3.20.20.70">
    <property type="entry name" value="Aldolase class I"/>
    <property type="match status" value="1"/>
</dbReference>
<evidence type="ECO:0000256" key="2">
    <source>
        <dbReference type="ARBA" id="ARBA00022605"/>
    </source>
</evidence>
<dbReference type="Pfam" id="PF00977">
    <property type="entry name" value="His_biosynth"/>
    <property type="match status" value="1"/>
</dbReference>
<dbReference type="STRING" id="1111735.GCA_000428045_03981"/>